<dbReference type="PANTHER" id="PTHR30455:SF2">
    <property type="entry name" value="TRANSCRIPTIONAL REPRESSOR NRDR"/>
    <property type="match status" value="1"/>
</dbReference>
<keyword evidence="3 9" id="KW-0547">Nucleotide-binding</keyword>
<keyword evidence="1 9" id="KW-0678">Repressor</keyword>
<dbReference type="RefSeq" id="WP_344763656.1">
    <property type="nucleotide sequence ID" value="NZ_BAAAZE010000008.1"/>
</dbReference>
<name>A0ABP7TGN7_9BURK</name>
<comment type="cofactor">
    <cofactor evidence="9">
        <name>Zn(2+)</name>
        <dbReference type="ChEBI" id="CHEBI:29105"/>
    </cofactor>
    <text evidence="9">Binds 1 zinc ion.</text>
</comment>
<dbReference type="InterPro" id="IPR055173">
    <property type="entry name" value="NrdR-like_N"/>
</dbReference>
<dbReference type="InterPro" id="IPR003796">
    <property type="entry name" value="RNR_NrdR-like"/>
</dbReference>
<dbReference type="Pfam" id="PF22811">
    <property type="entry name" value="Zn_ribbon_NrdR"/>
    <property type="match status" value="1"/>
</dbReference>
<evidence type="ECO:0000256" key="5">
    <source>
        <dbReference type="ARBA" id="ARBA00022840"/>
    </source>
</evidence>
<feature type="zinc finger region" evidence="9">
    <location>
        <begin position="3"/>
        <end position="34"/>
    </location>
</feature>
<proteinExistence type="inferred from homology"/>
<dbReference type="HAMAP" id="MF_00440">
    <property type="entry name" value="NrdR"/>
    <property type="match status" value="1"/>
</dbReference>
<evidence type="ECO:0000259" key="10">
    <source>
        <dbReference type="PROSITE" id="PS51161"/>
    </source>
</evidence>
<dbReference type="EMBL" id="BAAAZE010000008">
    <property type="protein sequence ID" value="GAA4026065.1"/>
    <property type="molecule type" value="Genomic_DNA"/>
</dbReference>
<evidence type="ECO:0000256" key="1">
    <source>
        <dbReference type="ARBA" id="ARBA00022491"/>
    </source>
</evidence>
<gene>
    <name evidence="9 11" type="primary">nrdR</name>
    <name evidence="11" type="ORF">GCM10022212_25040</name>
</gene>
<dbReference type="NCBIfam" id="TIGR00244">
    <property type="entry name" value="transcriptional regulator NrdR"/>
    <property type="match status" value="1"/>
</dbReference>
<protein>
    <recommendedName>
        <fullName evidence="9">Transcriptional repressor NrdR</fullName>
    </recommendedName>
</protein>
<dbReference type="PANTHER" id="PTHR30455">
    <property type="entry name" value="TRANSCRIPTIONAL REPRESSOR NRDR"/>
    <property type="match status" value="1"/>
</dbReference>
<dbReference type="Proteomes" id="UP001501353">
    <property type="component" value="Unassembled WGS sequence"/>
</dbReference>
<evidence type="ECO:0000256" key="8">
    <source>
        <dbReference type="ARBA" id="ARBA00023163"/>
    </source>
</evidence>
<dbReference type="InterPro" id="IPR005144">
    <property type="entry name" value="ATP-cone_dom"/>
</dbReference>
<dbReference type="PROSITE" id="PS51161">
    <property type="entry name" value="ATP_CONE"/>
    <property type="match status" value="1"/>
</dbReference>
<keyword evidence="12" id="KW-1185">Reference proteome</keyword>
<organism evidence="11 12">
    <name type="scientific">Actimicrobium antarcticum</name>
    <dbReference type="NCBI Taxonomy" id="1051899"/>
    <lineage>
        <taxon>Bacteria</taxon>
        <taxon>Pseudomonadati</taxon>
        <taxon>Pseudomonadota</taxon>
        <taxon>Betaproteobacteria</taxon>
        <taxon>Burkholderiales</taxon>
        <taxon>Oxalobacteraceae</taxon>
        <taxon>Actimicrobium</taxon>
    </lineage>
</organism>
<evidence type="ECO:0000256" key="4">
    <source>
        <dbReference type="ARBA" id="ARBA00022771"/>
    </source>
</evidence>
<evidence type="ECO:0000313" key="11">
    <source>
        <dbReference type="EMBL" id="GAA4026065.1"/>
    </source>
</evidence>
<keyword evidence="7 9" id="KW-0238">DNA-binding</keyword>
<comment type="similarity">
    <text evidence="9">Belongs to the NrdR family.</text>
</comment>
<evidence type="ECO:0000256" key="6">
    <source>
        <dbReference type="ARBA" id="ARBA00023015"/>
    </source>
</evidence>
<keyword evidence="4 9" id="KW-0863">Zinc-finger</keyword>
<comment type="function">
    <text evidence="9">Negatively regulates transcription of bacterial ribonucleotide reductase nrd genes and operons by binding to NrdR-boxes.</text>
</comment>
<evidence type="ECO:0000313" key="12">
    <source>
        <dbReference type="Proteomes" id="UP001501353"/>
    </source>
</evidence>
<dbReference type="Pfam" id="PF03477">
    <property type="entry name" value="ATP-cone"/>
    <property type="match status" value="1"/>
</dbReference>
<comment type="caution">
    <text evidence="11">The sequence shown here is derived from an EMBL/GenBank/DDBJ whole genome shotgun (WGS) entry which is preliminary data.</text>
</comment>
<feature type="domain" description="ATP-cone" evidence="10">
    <location>
        <begin position="49"/>
        <end position="139"/>
    </location>
</feature>
<keyword evidence="6 9" id="KW-0805">Transcription regulation</keyword>
<reference evidence="12" key="1">
    <citation type="journal article" date="2019" name="Int. J. Syst. Evol. Microbiol.">
        <title>The Global Catalogue of Microorganisms (GCM) 10K type strain sequencing project: providing services to taxonomists for standard genome sequencing and annotation.</title>
        <authorList>
            <consortium name="The Broad Institute Genomics Platform"/>
            <consortium name="The Broad Institute Genome Sequencing Center for Infectious Disease"/>
            <person name="Wu L."/>
            <person name="Ma J."/>
        </authorList>
    </citation>
    <scope>NUCLEOTIDE SEQUENCE [LARGE SCALE GENOMIC DNA]</scope>
    <source>
        <strain evidence="12">JCM 16673</strain>
    </source>
</reference>
<evidence type="ECO:0000256" key="7">
    <source>
        <dbReference type="ARBA" id="ARBA00023125"/>
    </source>
</evidence>
<sequence length="157" mass="18014">MKCPFCQHGDTQVLDTRVLEEGDAIRRRRRCANCEKRFITYERIELIMPAIVKKNGSRTEFNSSKLRGSLMLALRKRPVPAEAVDAAVHCIEEKIRSSGEREVTSGYIGELVMHELKRLDKIAYIRFASVYKSFEDVAEFQAVIAEIGHERKSDKKP</sequence>
<evidence type="ECO:0000256" key="2">
    <source>
        <dbReference type="ARBA" id="ARBA00022723"/>
    </source>
</evidence>
<keyword evidence="9" id="KW-0862">Zinc</keyword>
<accession>A0ABP7TGN7</accession>
<evidence type="ECO:0000256" key="3">
    <source>
        <dbReference type="ARBA" id="ARBA00022741"/>
    </source>
</evidence>
<keyword evidence="5 9" id="KW-0067">ATP-binding</keyword>
<evidence type="ECO:0000256" key="9">
    <source>
        <dbReference type="HAMAP-Rule" id="MF_00440"/>
    </source>
</evidence>
<keyword evidence="2 9" id="KW-0479">Metal-binding</keyword>
<keyword evidence="8 9" id="KW-0804">Transcription</keyword>